<organism evidence="1 2">
    <name type="scientific">Paracoccus angustae</name>
    <dbReference type="NCBI Taxonomy" id="1671480"/>
    <lineage>
        <taxon>Bacteria</taxon>
        <taxon>Pseudomonadati</taxon>
        <taxon>Pseudomonadota</taxon>
        <taxon>Alphaproteobacteria</taxon>
        <taxon>Rhodobacterales</taxon>
        <taxon>Paracoccaceae</taxon>
        <taxon>Paracoccus</taxon>
    </lineage>
</organism>
<dbReference type="Proteomes" id="UP001595539">
    <property type="component" value="Unassembled WGS sequence"/>
</dbReference>
<dbReference type="EMBL" id="JBHRXY010000001">
    <property type="protein sequence ID" value="MFC3628221.1"/>
    <property type="molecule type" value="Genomic_DNA"/>
</dbReference>
<keyword evidence="2" id="KW-1185">Reference proteome</keyword>
<name>A0ABV7TZT3_9RHOB</name>
<dbReference type="Gene3D" id="1.10.132.80">
    <property type="match status" value="1"/>
</dbReference>
<reference evidence="2" key="1">
    <citation type="journal article" date="2019" name="Int. J. Syst. Evol. Microbiol.">
        <title>The Global Catalogue of Microorganisms (GCM) 10K type strain sequencing project: providing services to taxonomists for standard genome sequencing and annotation.</title>
        <authorList>
            <consortium name="The Broad Institute Genomics Platform"/>
            <consortium name="The Broad Institute Genome Sequencing Center for Infectious Disease"/>
            <person name="Wu L."/>
            <person name="Ma J."/>
        </authorList>
    </citation>
    <scope>NUCLEOTIDE SEQUENCE [LARGE SCALE GENOMIC DNA]</scope>
    <source>
        <strain evidence="2">KCTC 42473</strain>
    </source>
</reference>
<protein>
    <submittedName>
        <fullName evidence="1">Terminase small subunit</fullName>
    </submittedName>
</protein>
<evidence type="ECO:0000313" key="1">
    <source>
        <dbReference type="EMBL" id="MFC3628221.1"/>
    </source>
</evidence>
<accession>A0ABV7TZT3</accession>
<dbReference type="RefSeq" id="WP_377758832.1">
    <property type="nucleotide sequence ID" value="NZ_JBHRXY010000001.1"/>
</dbReference>
<proteinExistence type="predicted"/>
<gene>
    <name evidence="1" type="ORF">ACFOM8_02040</name>
</gene>
<evidence type="ECO:0000313" key="2">
    <source>
        <dbReference type="Proteomes" id="UP001595539"/>
    </source>
</evidence>
<comment type="caution">
    <text evidence="1">The sequence shown here is derived from an EMBL/GenBank/DDBJ whole genome shotgun (WGS) entry which is preliminary data.</text>
</comment>
<sequence>MAAPKGNRFWEARSSHGANPRFAEASDLWDACLEYFEWVERNPLQEAKVVQSAGKPKVMALAKMRAMTITGLCVFLDIVEETWRDWRKNRNDLSAVIARVEQIIRTQKFEGAAAELLNPNIIARDLGLADKSELSGRDGGPIQTEDVSARDILASRLSRLTAGKGTADDPGGSD</sequence>
<dbReference type="InterPro" id="IPR032066">
    <property type="entry name" value="GP3_package"/>
</dbReference>
<dbReference type="Pfam" id="PF16677">
    <property type="entry name" value="GP3_package"/>
    <property type="match status" value="1"/>
</dbReference>